<dbReference type="InterPro" id="IPR032466">
    <property type="entry name" value="Metal_Hydrolase"/>
</dbReference>
<dbReference type="RefSeq" id="WP_184192228.1">
    <property type="nucleotide sequence ID" value="NZ_JACHGW010000001.1"/>
</dbReference>
<dbReference type="GO" id="GO:0005737">
    <property type="term" value="C:cytoplasm"/>
    <property type="evidence" value="ECO:0007669"/>
    <property type="project" value="TreeGrafter"/>
</dbReference>
<dbReference type="InterPro" id="IPR032465">
    <property type="entry name" value="ACMSD"/>
</dbReference>
<dbReference type="PANTHER" id="PTHR21240">
    <property type="entry name" value="2-AMINO-3-CARBOXYLMUCONATE-6-SEMIALDEHYDE DECARBOXYLASE"/>
    <property type="match status" value="1"/>
</dbReference>
<dbReference type="AlphaFoldDB" id="A0A7W9SL38"/>
<evidence type="ECO:0000313" key="4">
    <source>
        <dbReference type="Proteomes" id="UP000520814"/>
    </source>
</evidence>
<name>A0A7W9SL38_ARMRO</name>
<accession>A0A7W9SL38</accession>
<dbReference type="Gene3D" id="3.20.20.140">
    <property type="entry name" value="Metal-dependent hydrolases"/>
    <property type="match status" value="1"/>
</dbReference>
<protein>
    <submittedName>
        <fullName evidence="3">Putative TIM-barrel fold metal-dependent hydrolase</fullName>
    </submittedName>
</protein>
<keyword evidence="3" id="KW-0378">Hydrolase</keyword>
<dbReference type="EMBL" id="JACHGW010000001">
    <property type="protein sequence ID" value="MBB6048590.1"/>
    <property type="molecule type" value="Genomic_DNA"/>
</dbReference>
<evidence type="ECO:0000313" key="3">
    <source>
        <dbReference type="EMBL" id="MBB6048590.1"/>
    </source>
</evidence>
<comment type="caution">
    <text evidence="3">The sequence shown here is derived from an EMBL/GenBank/DDBJ whole genome shotgun (WGS) entry which is preliminary data.</text>
</comment>
<proteinExistence type="predicted"/>
<gene>
    <name evidence="3" type="ORF">HNQ39_000352</name>
</gene>
<sequence length="354" mass="39487">MTVIDTDVHHTWRSVQELLPFLDEPWRFQVAKGLRAVGTGHGWNSPIGVEREDSVPPDGGRPASDPAFVAQQLYEPLGIAYAILNPASIISIATYPDGDYASALCRAYNDWQLQSEWLHDSRNYLAMVVAPQDAEAAAREIERIGEHPRIASVLLSSALGAPAGHRKFWPLYAAAERVGLPVSLHPGADGSGTAGPPTAVGWPRTYFEWHTDLSQGYMAHTVSLLAEGVFQKFPQLKVVLTEGGFGWVPHVLWRADKNWKALRLQLPWLTEPPSAVFRRHIRLTTQPMEEPEKPGHLENLIDMMGSDELLMFSSDYPHWDGDDPRYSLRALKSEALREKILYGNALATFTRLPQ</sequence>
<reference evidence="3 4" key="1">
    <citation type="submission" date="2020-08" db="EMBL/GenBank/DDBJ databases">
        <title>Genomic Encyclopedia of Type Strains, Phase IV (KMG-IV): sequencing the most valuable type-strain genomes for metagenomic binning, comparative biology and taxonomic classification.</title>
        <authorList>
            <person name="Goeker M."/>
        </authorList>
    </citation>
    <scope>NUCLEOTIDE SEQUENCE [LARGE SCALE GENOMIC DNA]</scope>
    <source>
        <strain evidence="3 4">DSM 23562</strain>
    </source>
</reference>
<dbReference type="Pfam" id="PF04909">
    <property type="entry name" value="Amidohydro_2"/>
    <property type="match status" value="1"/>
</dbReference>
<dbReference type="GO" id="GO:0016831">
    <property type="term" value="F:carboxy-lyase activity"/>
    <property type="evidence" value="ECO:0007669"/>
    <property type="project" value="InterPro"/>
</dbReference>
<keyword evidence="1" id="KW-0456">Lyase</keyword>
<dbReference type="GO" id="GO:0016787">
    <property type="term" value="F:hydrolase activity"/>
    <property type="evidence" value="ECO:0007669"/>
    <property type="project" value="UniProtKB-KW"/>
</dbReference>
<dbReference type="InterPro" id="IPR006680">
    <property type="entry name" value="Amidohydro-rel"/>
</dbReference>
<feature type="domain" description="Amidohydrolase-related" evidence="2">
    <location>
        <begin position="5"/>
        <end position="349"/>
    </location>
</feature>
<evidence type="ECO:0000259" key="2">
    <source>
        <dbReference type="Pfam" id="PF04909"/>
    </source>
</evidence>
<dbReference type="SUPFAM" id="SSF51556">
    <property type="entry name" value="Metallo-dependent hydrolases"/>
    <property type="match status" value="1"/>
</dbReference>
<dbReference type="PANTHER" id="PTHR21240:SF28">
    <property type="entry name" value="ISO-OROTATE DECARBOXYLASE (EUROFUNG)"/>
    <property type="match status" value="1"/>
</dbReference>
<evidence type="ECO:0000256" key="1">
    <source>
        <dbReference type="ARBA" id="ARBA00023239"/>
    </source>
</evidence>
<dbReference type="Proteomes" id="UP000520814">
    <property type="component" value="Unassembled WGS sequence"/>
</dbReference>
<organism evidence="3 4">
    <name type="scientific">Armatimonas rosea</name>
    <dbReference type="NCBI Taxonomy" id="685828"/>
    <lineage>
        <taxon>Bacteria</taxon>
        <taxon>Bacillati</taxon>
        <taxon>Armatimonadota</taxon>
        <taxon>Armatimonadia</taxon>
        <taxon>Armatimonadales</taxon>
        <taxon>Armatimonadaceae</taxon>
        <taxon>Armatimonas</taxon>
    </lineage>
</organism>
<dbReference type="GO" id="GO:0019748">
    <property type="term" value="P:secondary metabolic process"/>
    <property type="evidence" value="ECO:0007669"/>
    <property type="project" value="TreeGrafter"/>
</dbReference>
<keyword evidence="4" id="KW-1185">Reference proteome</keyword>